<proteinExistence type="predicted"/>
<protein>
    <submittedName>
        <fullName evidence="2">60S ribosomal protein L13-1-like</fullName>
    </submittedName>
</protein>
<accession>A0ABM1H093</accession>
<dbReference type="RefSeq" id="XP_015078558.1">
    <property type="nucleotide sequence ID" value="XM_015223072.1"/>
</dbReference>
<sequence>MHKARDGCEDPPTTVGALHPVIHGQTLKYNMEVKVWYRIFLEELQVGVSAPEELATATQVDAYMPVARDKPSVDLVKVIEEMKSFNASTCGADECASHWC</sequence>
<evidence type="ECO:0000313" key="2">
    <source>
        <dbReference type="RefSeq" id="XP_015078558.1"/>
    </source>
</evidence>
<name>A0ABM1H093_SOLPN</name>
<reference evidence="1" key="1">
    <citation type="journal article" date="2014" name="Nat. Genet.">
        <title>The genome of the stress-tolerant wild tomato species Solanum pennellii.</title>
        <authorList>
            <person name="Bolger A."/>
            <person name="Scossa F."/>
            <person name="Bolger M.E."/>
            <person name="Lanz C."/>
            <person name="Maumus F."/>
            <person name="Tohge T."/>
            <person name="Quesneville H."/>
            <person name="Alseekh S."/>
            <person name="Sorensen I."/>
            <person name="Lichtenstein G."/>
            <person name="Fich E.A."/>
            <person name="Conte M."/>
            <person name="Keller H."/>
            <person name="Schneeberger K."/>
            <person name="Schwacke R."/>
            <person name="Ofner I."/>
            <person name="Vrebalov J."/>
            <person name="Xu Y."/>
            <person name="Osorio S."/>
            <person name="Aflitos S.A."/>
            <person name="Schijlen E."/>
            <person name="Jimenez-Gomez J.M."/>
            <person name="Ryngajllo M."/>
            <person name="Kimura S."/>
            <person name="Kumar R."/>
            <person name="Koenig D."/>
            <person name="Headland L.R."/>
            <person name="Maloof J.N."/>
            <person name="Sinha N."/>
            <person name="van Ham R.C."/>
            <person name="Lankhorst R.K."/>
            <person name="Mao L."/>
            <person name="Vogel A."/>
            <person name="Arsova B."/>
            <person name="Panstruga R."/>
            <person name="Fei Z."/>
            <person name="Rose J.K."/>
            <person name="Zamir D."/>
            <person name="Carrari F."/>
            <person name="Giovannoni J.J."/>
            <person name="Weigel D."/>
            <person name="Usadel B."/>
            <person name="Fernie A.R."/>
        </authorList>
    </citation>
    <scope>NUCLEOTIDE SEQUENCE [LARGE SCALE GENOMIC DNA]</scope>
    <source>
        <strain evidence="1">cv. LA0716</strain>
    </source>
</reference>
<keyword evidence="1" id="KW-1185">Reference proteome</keyword>
<gene>
    <name evidence="2" type="primary">LOC107022471</name>
</gene>
<dbReference type="Proteomes" id="UP000694930">
    <property type="component" value="Chromosome 6"/>
</dbReference>
<evidence type="ECO:0000313" key="1">
    <source>
        <dbReference type="Proteomes" id="UP000694930"/>
    </source>
</evidence>
<organism evidence="1 2">
    <name type="scientific">Solanum pennellii</name>
    <name type="common">Tomato</name>
    <name type="synonym">Lycopersicon pennellii</name>
    <dbReference type="NCBI Taxonomy" id="28526"/>
    <lineage>
        <taxon>Eukaryota</taxon>
        <taxon>Viridiplantae</taxon>
        <taxon>Streptophyta</taxon>
        <taxon>Embryophyta</taxon>
        <taxon>Tracheophyta</taxon>
        <taxon>Spermatophyta</taxon>
        <taxon>Magnoliopsida</taxon>
        <taxon>eudicotyledons</taxon>
        <taxon>Gunneridae</taxon>
        <taxon>Pentapetalae</taxon>
        <taxon>asterids</taxon>
        <taxon>lamiids</taxon>
        <taxon>Solanales</taxon>
        <taxon>Solanaceae</taxon>
        <taxon>Solanoideae</taxon>
        <taxon>Solaneae</taxon>
        <taxon>Solanum</taxon>
        <taxon>Solanum subgen. Lycopersicon</taxon>
    </lineage>
</organism>
<dbReference type="GeneID" id="107022471"/>
<reference evidence="2" key="2">
    <citation type="submission" date="2025-08" db="UniProtKB">
        <authorList>
            <consortium name="RefSeq"/>
        </authorList>
    </citation>
    <scope>IDENTIFICATION</scope>
</reference>